<proteinExistence type="predicted"/>
<dbReference type="AlphaFoldDB" id="A0A090M9V0"/>
<gene>
    <name evidence="2" type="ORF">BN851_0133760</name>
</gene>
<accession>A0A090M9V0</accession>
<protein>
    <submittedName>
        <fullName evidence="2">WGS project CBMG000000000 data, contig CS5907-c003186</fullName>
    </submittedName>
</protein>
<sequence>MNGFGKSGIFPVDGSGVLHALREKKRDILAMSTPAFQSLPPKESRFRDAREASQHIRHEYINNFSSPTRKRFTVVDDVLAKAVTLRLHREASTQKEQDKELRRQRREMKRLQKQHYKQ</sequence>
<comment type="caution">
    <text evidence="2">The sequence shown here is derived from an EMBL/GenBank/DDBJ whole genome shotgun (WGS) entry which is preliminary data.</text>
</comment>
<feature type="compositionally biased region" description="Basic and acidic residues" evidence="1">
    <location>
        <begin position="88"/>
        <end position="101"/>
    </location>
</feature>
<evidence type="ECO:0000313" key="2">
    <source>
        <dbReference type="EMBL" id="CEG03913.1"/>
    </source>
</evidence>
<feature type="compositionally biased region" description="Basic residues" evidence="1">
    <location>
        <begin position="102"/>
        <end position="118"/>
    </location>
</feature>
<name>A0A090M9V0_9HYPO</name>
<organism evidence="2">
    <name type="scientific">Fusarium acuminatum CS5907</name>
    <dbReference type="NCBI Taxonomy" id="1318461"/>
    <lineage>
        <taxon>Eukaryota</taxon>
        <taxon>Fungi</taxon>
        <taxon>Dikarya</taxon>
        <taxon>Ascomycota</taxon>
        <taxon>Pezizomycotina</taxon>
        <taxon>Sordariomycetes</taxon>
        <taxon>Hypocreomycetidae</taxon>
        <taxon>Hypocreales</taxon>
        <taxon>Nectriaceae</taxon>
        <taxon>Fusarium</taxon>
        <taxon>Fusarium tricinctum species complex</taxon>
    </lineage>
</organism>
<dbReference type="EMBL" id="CBMG010003165">
    <property type="protein sequence ID" value="CEG03913.1"/>
    <property type="molecule type" value="Genomic_DNA"/>
</dbReference>
<evidence type="ECO:0000256" key="1">
    <source>
        <dbReference type="SAM" id="MobiDB-lite"/>
    </source>
</evidence>
<feature type="region of interest" description="Disordered" evidence="1">
    <location>
        <begin position="88"/>
        <end position="118"/>
    </location>
</feature>
<reference evidence="2" key="1">
    <citation type="submission" date="2013-05" db="EMBL/GenBank/DDBJ databases">
        <title>Draft genome sequences of six wheat associated Fusarium spp. isolates.</title>
        <authorList>
            <person name="Moolhuijzen P.M."/>
            <person name="Manners J.M."/>
            <person name="Wilcox S."/>
            <person name="Bellgard M.I."/>
            <person name="Gardiner D.M."/>
        </authorList>
    </citation>
    <scope>NUCLEOTIDE SEQUENCE</scope>
    <source>
        <strain evidence="2">CS5907</strain>
    </source>
</reference>